<keyword evidence="1" id="KW-0167">Capsid protein</keyword>
<dbReference type="InterPro" id="IPR012347">
    <property type="entry name" value="Ferritin-like"/>
</dbReference>
<dbReference type="EMBL" id="FNDU01000001">
    <property type="protein sequence ID" value="SDH49116.1"/>
    <property type="molecule type" value="Genomic_DNA"/>
</dbReference>
<dbReference type="OrthoDB" id="2356617at2"/>
<dbReference type="AlphaFoldDB" id="A0A1G8CUF3"/>
<accession>A0A1G8CUF3</accession>
<proteinExistence type="predicted"/>
<name>A0A1G8CUF3_9BACI</name>
<protein>
    <submittedName>
        <fullName evidence="1">Similar to spore coat protein</fullName>
    </submittedName>
</protein>
<keyword evidence="2" id="KW-1185">Reference proteome</keyword>
<keyword evidence="1" id="KW-0946">Virion</keyword>
<dbReference type="STRING" id="930129.SAMN05216352_101449"/>
<gene>
    <name evidence="1" type="ORF">SAMN05216352_101449</name>
</gene>
<evidence type="ECO:0000313" key="1">
    <source>
        <dbReference type="EMBL" id="SDH49116.1"/>
    </source>
</evidence>
<dbReference type="RefSeq" id="WP_091580246.1">
    <property type="nucleotide sequence ID" value="NZ_FNDU01000001.1"/>
</dbReference>
<organism evidence="1 2">
    <name type="scientific">Alteribacillus bidgolensis</name>
    <dbReference type="NCBI Taxonomy" id="930129"/>
    <lineage>
        <taxon>Bacteria</taxon>
        <taxon>Bacillati</taxon>
        <taxon>Bacillota</taxon>
        <taxon>Bacilli</taxon>
        <taxon>Bacillales</taxon>
        <taxon>Bacillaceae</taxon>
        <taxon>Alteribacillus</taxon>
    </lineage>
</organism>
<sequence length="66" mass="7480">MQQQPAGLGIHEKAELHEMLVFKTNCLAKSKMMKNQVQDTELQQLLDQDIQASTDNISQLQQLLQG</sequence>
<reference evidence="1 2" key="1">
    <citation type="submission" date="2016-10" db="EMBL/GenBank/DDBJ databases">
        <authorList>
            <person name="de Groot N.N."/>
        </authorList>
    </citation>
    <scope>NUCLEOTIDE SEQUENCE [LARGE SCALE GENOMIC DNA]</scope>
    <source>
        <strain evidence="2">P4B,CCM 7963,CECT 7998,DSM 25260,IBRC-M 10614,KCTC 13821</strain>
    </source>
</reference>
<evidence type="ECO:0000313" key="2">
    <source>
        <dbReference type="Proteomes" id="UP000199017"/>
    </source>
</evidence>
<dbReference type="Proteomes" id="UP000199017">
    <property type="component" value="Unassembled WGS sequence"/>
</dbReference>
<dbReference type="Gene3D" id="1.20.1260.10">
    <property type="match status" value="1"/>
</dbReference>